<feature type="transmembrane region" description="Helical" evidence="2">
    <location>
        <begin position="63"/>
        <end position="85"/>
    </location>
</feature>
<keyword evidence="6" id="KW-1185">Reference proteome</keyword>
<evidence type="ECO:0000256" key="1">
    <source>
        <dbReference type="SAM" id="MobiDB-lite"/>
    </source>
</evidence>
<feature type="chain" id="PRO_5035359252" evidence="3">
    <location>
        <begin position="18"/>
        <end position="148"/>
    </location>
</feature>
<feature type="region of interest" description="Disordered" evidence="1">
    <location>
        <begin position="92"/>
        <end position="148"/>
    </location>
</feature>
<dbReference type="Proteomes" id="UP000659654">
    <property type="component" value="Unassembled WGS sequence"/>
</dbReference>
<feature type="compositionally biased region" description="Basic and acidic residues" evidence="1">
    <location>
        <begin position="139"/>
        <end position="148"/>
    </location>
</feature>
<gene>
    <name evidence="4" type="ORF">BXYJ_LOCUS12287</name>
</gene>
<evidence type="ECO:0000256" key="2">
    <source>
        <dbReference type="SAM" id="Phobius"/>
    </source>
</evidence>
<dbReference type="EMBL" id="CAJFCV020000005">
    <property type="protein sequence ID" value="CAG9124258.1"/>
    <property type="molecule type" value="Genomic_DNA"/>
</dbReference>
<evidence type="ECO:0000313" key="6">
    <source>
        <dbReference type="Proteomes" id="UP000659654"/>
    </source>
</evidence>
<keyword evidence="2" id="KW-0812">Transmembrane</keyword>
<name>A0A1I7RNS6_BURXY</name>
<keyword evidence="2" id="KW-1133">Transmembrane helix</keyword>
<keyword evidence="2" id="KW-0472">Membrane</keyword>
<keyword evidence="3" id="KW-0732">Signal</keyword>
<sequence>MALFWIAFLVFLPLIRSQQAYCWDACTYNCPNRGPRLCPNEGIMTYYDCCPEGCCEYVKWPNLIFLIFIILALLCGCGCCCFFLVTDAQKRYKDGDHSKRSRRWNKSQRRRGPQELDVSTIESNQSRSPKMAPPPPPRYYEHRRSTVV</sequence>
<dbReference type="SMR" id="A0A1I7RNS6"/>
<dbReference type="OrthoDB" id="5835495at2759"/>
<reference evidence="4" key="2">
    <citation type="submission" date="2020-09" db="EMBL/GenBank/DDBJ databases">
        <authorList>
            <person name="Kikuchi T."/>
        </authorList>
    </citation>
    <scope>NUCLEOTIDE SEQUENCE</scope>
    <source>
        <strain evidence="4">Ka4C1</strain>
    </source>
</reference>
<accession>A0A1I7RNS6</accession>
<evidence type="ECO:0000313" key="7">
    <source>
        <dbReference type="WBParaSite" id="BXY_0236300.1"/>
    </source>
</evidence>
<dbReference type="WBParaSite" id="BXY_0236300.1">
    <property type="protein sequence ID" value="BXY_0236300.1"/>
    <property type="gene ID" value="BXY_0236300"/>
</dbReference>
<organism evidence="5 7">
    <name type="scientific">Bursaphelenchus xylophilus</name>
    <name type="common">Pinewood nematode worm</name>
    <name type="synonym">Aphelenchoides xylophilus</name>
    <dbReference type="NCBI Taxonomy" id="6326"/>
    <lineage>
        <taxon>Eukaryota</taxon>
        <taxon>Metazoa</taxon>
        <taxon>Ecdysozoa</taxon>
        <taxon>Nematoda</taxon>
        <taxon>Chromadorea</taxon>
        <taxon>Rhabditida</taxon>
        <taxon>Tylenchina</taxon>
        <taxon>Tylenchomorpha</taxon>
        <taxon>Aphelenchoidea</taxon>
        <taxon>Aphelenchoididae</taxon>
        <taxon>Bursaphelenchus</taxon>
    </lineage>
</organism>
<evidence type="ECO:0000256" key="3">
    <source>
        <dbReference type="SAM" id="SignalP"/>
    </source>
</evidence>
<evidence type="ECO:0000313" key="5">
    <source>
        <dbReference type="Proteomes" id="UP000095284"/>
    </source>
</evidence>
<dbReference type="Proteomes" id="UP000582659">
    <property type="component" value="Unassembled WGS sequence"/>
</dbReference>
<feature type="signal peptide" evidence="3">
    <location>
        <begin position="1"/>
        <end position="17"/>
    </location>
</feature>
<proteinExistence type="predicted"/>
<evidence type="ECO:0000313" key="4">
    <source>
        <dbReference type="EMBL" id="CAD5232196.1"/>
    </source>
</evidence>
<feature type="compositionally biased region" description="Basic residues" evidence="1">
    <location>
        <begin position="99"/>
        <end position="111"/>
    </location>
</feature>
<protein>
    <submittedName>
        <fullName evidence="4">(pine wood nematode) hypothetical protein</fullName>
    </submittedName>
</protein>
<dbReference type="EMBL" id="CAJFDI010000005">
    <property type="protein sequence ID" value="CAD5232196.1"/>
    <property type="molecule type" value="Genomic_DNA"/>
</dbReference>
<dbReference type="AlphaFoldDB" id="A0A1I7RNS6"/>
<reference evidence="7" key="1">
    <citation type="submission" date="2016-11" db="UniProtKB">
        <authorList>
            <consortium name="WormBaseParasite"/>
        </authorList>
    </citation>
    <scope>IDENTIFICATION</scope>
</reference>
<dbReference type="Proteomes" id="UP000095284">
    <property type="component" value="Unplaced"/>
</dbReference>